<evidence type="ECO:0000256" key="15">
    <source>
        <dbReference type="ARBA" id="ARBA00047527"/>
    </source>
</evidence>
<proteinExistence type="inferred from homology"/>
<dbReference type="InterPro" id="IPR036968">
    <property type="entry name" value="Enolpyruvate_Tfrase_sf"/>
</dbReference>
<dbReference type="EC" id="2.5.1.7" evidence="11"/>
<dbReference type="InterPro" id="IPR001986">
    <property type="entry name" value="Enolpyruvate_Tfrase_dom"/>
</dbReference>
<evidence type="ECO:0000256" key="4">
    <source>
        <dbReference type="ARBA" id="ARBA00022618"/>
    </source>
</evidence>
<dbReference type="Pfam" id="PF00275">
    <property type="entry name" value="EPSP_synthase"/>
    <property type="match status" value="1"/>
</dbReference>
<keyword evidence="9" id="KW-0961">Cell wall biogenesis/degradation</keyword>
<evidence type="ECO:0000313" key="17">
    <source>
        <dbReference type="EMBL" id="BCS89107.1"/>
    </source>
</evidence>
<dbReference type="Proteomes" id="UP001053296">
    <property type="component" value="Chromosome"/>
</dbReference>
<evidence type="ECO:0000256" key="1">
    <source>
        <dbReference type="ARBA" id="ARBA00004496"/>
    </source>
</evidence>
<keyword evidence="7" id="KW-0573">Peptidoglycan synthesis</keyword>
<accession>A0ABN6EUE0</accession>
<evidence type="ECO:0000313" key="18">
    <source>
        <dbReference type="Proteomes" id="UP001053296"/>
    </source>
</evidence>
<evidence type="ECO:0000256" key="11">
    <source>
        <dbReference type="ARBA" id="ARBA00039108"/>
    </source>
</evidence>
<evidence type="ECO:0000256" key="3">
    <source>
        <dbReference type="ARBA" id="ARBA00022490"/>
    </source>
</evidence>
<evidence type="ECO:0000256" key="6">
    <source>
        <dbReference type="ARBA" id="ARBA00022960"/>
    </source>
</evidence>
<gene>
    <name evidence="17" type="ORF">PSDVSF_23490</name>
</gene>
<comment type="catalytic activity">
    <reaction evidence="15">
        <text>phosphoenolpyruvate + UDP-N-acetyl-alpha-D-glucosamine = UDP-N-acetyl-3-O-(1-carboxyvinyl)-alpha-D-glucosamine + phosphate</text>
        <dbReference type="Rhea" id="RHEA:18681"/>
        <dbReference type="ChEBI" id="CHEBI:43474"/>
        <dbReference type="ChEBI" id="CHEBI:57705"/>
        <dbReference type="ChEBI" id="CHEBI:58702"/>
        <dbReference type="ChEBI" id="CHEBI:68483"/>
        <dbReference type="EC" id="2.5.1.7"/>
    </reaction>
</comment>
<dbReference type="InterPro" id="IPR005750">
    <property type="entry name" value="UDP_GlcNAc_COvinyl_MurA"/>
</dbReference>
<dbReference type="SUPFAM" id="SSF55205">
    <property type="entry name" value="EPT/RTPC-like"/>
    <property type="match status" value="1"/>
</dbReference>
<evidence type="ECO:0000256" key="5">
    <source>
        <dbReference type="ARBA" id="ARBA00022679"/>
    </source>
</evidence>
<dbReference type="PANTHER" id="PTHR43783">
    <property type="entry name" value="UDP-N-ACETYLGLUCOSAMINE 1-CARBOXYVINYLTRANSFERASE"/>
    <property type="match status" value="1"/>
</dbReference>
<dbReference type="InterPro" id="IPR050068">
    <property type="entry name" value="MurA_subfamily"/>
</dbReference>
<keyword evidence="8" id="KW-0131">Cell cycle</keyword>
<evidence type="ECO:0000259" key="16">
    <source>
        <dbReference type="Pfam" id="PF00275"/>
    </source>
</evidence>
<evidence type="ECO:0000256" key="7">
    <source>
        <dbReference type="ARBA" id="ARBA00022984"/>
    </source>
</evidence>
<dbReference type="NCBIfam" id="NF006873">
    <property type="entry name" value="PRK09369.1"/>
    <property type="match status" value="1"/>
</dbReference>
<evidence type="ECO:0000256" key="13">
    <source>
        <dbReference type="ARBA" id="ARBA00042443"/>
    </source>
</evidence>
<comment type="similarity">
    <text evidence="10">Belongs to the EPSP synthase family. MurA subfamily.</text>
</comment>
<reference evidence="17" key="1">
    <citation type="journal article" date="2022" name="Arch. Microbiol.">
        <title>Pseudodesulfovibrio sediminis sp. nov., a mesophilic and neutrophilic sulfate-reducing bacterium isolated from sediment of a brackish lake.</title>
        <authorList>
            <person name="Takahashi A."/>
            <person name="Kojima H."/>
            <person name="Watanabe M."/>
            <person name="Fukui M."/>
        </authorList>
    </citation>
    <scope>NUCLEOTIDE SEQUENCE</scope>
    <source>
        <strain evidence="17">SF6</strain>
    </source>
</reference>
<dbReference type="EMBL" id="AP024485">
    <property type="protein sequence ID" value="BCS89107.1"/>
    <property type="molecule type" value="Genomic_DNA"/>
</dbReference>
<dbReference type="Gene3D" id="3.65.10.10">
    <property type="entry name" value="Enolpyruvate transferase domain"/>
    <property type="match status" value="2"/>
</dbReference>
<dbReference type="PANTHER" id="PTHR43783:SF1">
    <property type="entry name" value="UDP-N-ACETYLGLUCOSAMINE 1-CARBOXYVINYLTRANSFERASE"/>
    <property type="match status" value="1"/>
</dbReference>
<dbReference type="InterPro" id="IPR013792">
    <property type="entry name" value="RNA3'P_cycl/enolpyr_Trfase_a/b"/>
</dbReference>
<keyword evidence="3" id="KW-0963">Cytoplasm</keyword>
<keyword evidence="4" id="KW-0132">Cell division</keyword>
<evidence type="ECO:0000256" key="8">
    <source>
        <dbReference type="ARBA" id="ARBA00023306"/>
    </source>
</evidence>
<keyword evidence="6" id="KW-0133">Cell shape</keyword>
<sequence length="400" mass="43317">MLAATTLTDEPVVLTNFPTALVDVRHKVRFMRNAGAVVEINDASATLTAQSDGYGEATFAMANGLFPIRTTYLLVAGQIRTSGRARIPYPGGCKIGSRGYDLHLMVWRALGCEVNEKPEYIEVIGNGFTGDRINFPISTVGGTENALMCASIAEGTTEIVNAYITPEIEDLIELLRRMGAEIEIFGNSLIKVHGQKILSGARMAVMSDRIEALTWIVYAIMSGGEIRIDNVPFESMEVPLIHIEEAGVDLMKSRTSIYVHPDCLLAGSVQPFELACGTHPGVISDMQPFFALLGLVANGTSRIFDYRYPERIGCVRELAKMCGEGRILGDVGRITTHGAARLKGTRVKSTDLRGSMALVMAGLCAEGDTVVEDVHMALRGYNGLVEKLMGLGVLIEVRES</sequence>
<evidence type="ECO:0000256" key="9">
    <source>
        <dbReference type="ARBA" id="ARBA00023316"/>
    </source>
</evidence>
<keyword evidence="5" id="KW-0808">Transferase</keyword>
<evidence type="ECO:0000256" key="12">
    <source>
        <dbReference type="ARBA" id="ARBA00039754"/>
    </source>
</evidence>
<evidence type="ECO:0000256" key="10">
    <source>
        <dbReference type="ARBA" id="ARBA00038367"/>
    </source>
</evidence>
<protein>
    <recommendedName>
        <fullName evidence="12">UDP-N-acetylglucosamine 1-carboxyvinyltransferase</fullName>
        <ecNumber evidence="11">2.5.1.7</ecNumber>
    </recommendedName>
    <alternativeName>
        <fullName evidence="13">Enoylpyruvate transferase</fullName>
    </alternativeName>
    <alternativeName>
        <fullName evidence="14">UDP-N-acetylglucosamine enolpyruvyl transferase</fullName>
    </alternativeName>
</protein>
<feature type="domain" description="Enolpyruvate transferase" evidence="16">
    <location>
        <begin position="4"/>
        <end position="388"/>
    </location>
</feature>
<dbReference type="CDD" id="cd01555">
    <property type="entry name" value="UdpNAET"/>
    <property type="match status" value="1"/>
</dbReference>
<comment type="pathway">
    <text evidence="2">Cell wall biogenesis; peptidoglycan biosynthesis.</text>
</comment>
<comment type="subcellular location">
    <subcellularLocation>
        <location evidence="1">Cytoplasm</location>
    </subcellularLocation>
</comment>
<keyword evidence="18" id="KW-1185">Reference proteome</keyword>
<evidence type="ECO:0000256" key="14">
    <source>
        <dbReference type="ARBA" id="ARBA00042842"/>
    </source>
</evidence>
<evidence type="ECO:0000256" key="2">
    <source>
        <dbReference type="ARBA" id="ARBA00004752"/>
    </source>
</evidence>
<name>A0ABN6EUE0_9BACT</name>
<organism evidence="17 18">
    <name type="scientific">Pseudodesulfovibrio sediminis</name>
    <dbReference type="NCBI Taxonomy" id="2810563"/>
    <lineage>
        <taxon>Bacteria</taxon>
        <taxon>Pseudomonadati</taxon>
        <taxon>Thermodesulfobacteriota</taxon>
        <taxon>Desulfovibrionia</taxon>
        <taxon>Desulfovibrionales</taxon>
        <taxon>Desulfovibrionaceae</taxon>
    </lineage>
</organism>